<evidence type="ECO:0000256" key="3">
    <source>
        <dbReference type="ARBA" id="ARBA00023235"/>
    </source>
</evidence>
<evidence type="ECO:0000256" key="4">
    <source>
        <dbReference type="HAMAP-Rule" id="MF_01082"/>
    </source>
</evidence>
<reference evidence="6" key="1">
    <citation type="journal article" date="2005" name="Int. J. Syst. Evol. Microbiol.">
        <title>Methanofollis formosanus sp. nov., isolated from a fish pond.</title>
        <authorList>
            <person name="Wu S.Y."/>
            <person name="Chen S.C."/>
            <person name="Lai M.C."/>
        </authorList>
    </citation>
    <scope>NUCLEOTIDE SEQUENCE</scope>
    <source>
        <strain evidence="6">ML15</strain>
    </source>
</reference>
<gene>
    <name evidence="4 6" type="primary">truD</name>
    <name evidence="6" type="ORF">E2N92_03620</name>
</gene>
<dbReference type="PIRSF" id="PIRSF037016">
    <property type="entry name" value="Pseudouridin_synth_euk_prd"/>
    <property type="match status" value="1"/>
</dbReference>
<reference evidence="6" key="2">
    <citation type="submission" date="2019-03" db="EMBL/GenBank/DDBJ databases">
        <authorList>
            <person name="Chen S.-C."/>
            <person name="Wu S.-Y."/>
            <person name="Lai M.-C."/>
        </authorList>
    </citation>
    <scope>NUCLEOTIDE SEQUENCE</scope>
    <source>
        <strain evidence="6">ML15</strain>
    </source>
</reference>
<evidence type="ECO:0000313" key="6">
    <source>
        <dbReference type="EMBL" id="QYZ78579.1"/>
    </source>
</evidence>
<dbReference type="EC" id="5.4.99.27" evidence="4"/>
<organism evidence="6 7">
    <name type="scientific">Methanofollis formosanus</name>
    <dbReference type="NCBI Taxonomy" id="299308"/>
    <lineage>
        <taxon>Archaea</taxon>
        <taxon>Methanobacteriati</taxon>
        <taxon>Methanobacteriota</taxon>
        <taxon>Stenosarchaea group</taxon>
        <taxon>Methanomicrobia</taxon>
        <taxon>Methanomicrobiales</taxon>
        <taxon>Methanomicrobiaceae</taxon>
        <taxon>Methanofollis</taxon>
    </lineage>
</organism>
<dbReference type="InterPro" id="IPR020103">
    <property type="entry name" value="PsdUridine_synth_cat_dom_sf"/>
</dbReference>
<feature type="domain" description="TRUD" evidence="5">
    <location>
        <begin position="163"/>
        <end position="383"/>
    </location>
</feature>
<evidence type="ECO:0000256" key="2">
    <source>
        <dbReference type="ARBA" id="ARBA00022694"/>
    </source>
</evidence>
<dbReference type="InterPro" id="IPR001656">
    <property type="entry name" value="PsdUridine_synth_TruD"/>
</dbReference>
<dbReference type="Gene3D" id="3.30.70.3160">
    <property type="match status" value="1"/>
</dbReference>
<dbReference type="SUPFAM" id="SSF55120">
    <property type="entry name" value="Pseudouridine synthase"/>
    <property type="match status" value="1"/>
</dbReference>
<dbReference type="PROSITE" id="PS50984">
    <property type="entry name" value="TRUD"/>
    <property type="match status" value="1"/>
</dbReference>
<dbReference type="AlphaFoldDB" id="A0A8G1A1B1"/>
<dbReference type="HAMAP" id="MF_01082">
    <property type="entry name" value="TruD"/>
    <property type="match status" value="1"/>
</dbReference>
<dbReference type="NCBIfam" id="TIGR00094">
    <property type="entry name" value="tRNA_TruD_broad"/>
    <property type="match status" value="1"/>
</dbReference>
<dbReference type="GO" id="GO:0003723">
    <property type="term" value="F:RNA binding"/>
    <property type="evidence" value="ECO:0007669"/>
    <property type="project" value="InterPro"/>
</dbReference>
<feature type="active site" description="Nucleophile" evidence="4">
    <location>
        <position position="88"/>
    </location>
</feature>
<dbReference type="PANTHER" id="PTHR13326:SF21">
    <property type="entry name" value="PSEUDOURIDYLATE SYNTHASE PUS7L"/>
    <property type="match status" value="1"/>
</dbReference>
<comment type="catalytic activity">
    <reaction evidence="4">
        <text>uridine(13) in tRNA = pseudouridine(13) in tRNA</text>
        <dbReference type="Rhea" id="RHEA:42540"/>
        <dbReference type="Rhea" id="RHEA-COMP:10105"/>
        <dbReference type="Rhea" id="RHEA-COMP:10106"/>
        <dbReference type="ChEBI" id="CHEBI:65314"/>
        <dbReference type="ChEBI" id="CHEBI:65315"/>
        <dbReference type="EC" id="5.4.99.27"/>
    </reaction>
</comment>
<dbReference type="Gene3D" id="3.30.2350.20">
    <property type="entry name" value="TruD, catalytic domain"/>
    <property type="match status" value="1"/>
</dbReference>
<dbReference type="FunFam" id="3.30.70.3160:FF:000001">
    <property type="entry name" value="Probable tRNA pseudouridine synthase D"/>
    <property type="match status" value="1"/>
</dbReference>
<evidence type="ECO:0000313" key="7">
    <source>
        <dbReference type="Proteomes" id="UP000826709"/>
    </source>
</evidence>
<proteinExistence type="inferred from homology"/>
<dbReference type="GO" id="GO:0031119">
    <property type="term" value="P:tRNA pseudouridine synthesis"/>
    <property type="evidence" value="ECO:0007669"/>
    <property type="project" value="UniProtKB-UniRule"/>
</dbReference>
<accession>A0A8G1A1B1</accession>
<keyword evidence="7" id="KW-1185">Reference proteome</keyword>
<dbReference type="Proteomes" id="UP000826709">
    <property type="component" value="Chromosome"/>
</dbReference>
<dbReference type="Gene3D" id="1.10.1510.30">
    <property type="match status" value="1"/>
</dbReference>
<evidence type="ECO:0000256" key="1">
    <source>
        <dbReference type="ARBA" id="ARBA00007953"/>
    </source>
</evidence>
<dbReference type="Pfam" id="PF01142">
    <property type="entry name" value="TruD"/>
    <property type="match status" value="1"/>
</dbReference>
<dbReference type="InterPro" id="IPR011760">
    <property type="entry name" value="PsdUridine_synth_TruD_insert"/>
</dbReference>
<comment type="function">
    <text evidence="4">Could be responsible for synthesis of pseudouridine from uracil-13 in transfer RNAs.</text>
</comment>
<dbReference type="PANTHER" id="PTHR13326">
    <property type="entry name" value="TRNA PSEUDOURIDINE SYNTHASE D"/>
    <property type="match status" value="1"/>
</dbReference>
<dbReference type="RefSeq" id="WP_220682340.1">
    <property type="nucleotide sequence ID" value="NZ_CP037968.1"/>
</dbReference>
<dbReference type="InterPro" id="IPR020119">
    <property type="entry name" value="PsdUridine_synth_TruD_CS"/>
</dbReference>
<dbReference type="PROSITE" id="PS01268">
    <property type="entry name" value="UPF0024"/>
    <property type="match status" value="1"/>
</dbReference>
<dbReference type="KEGG" id="mfk:E2N92_03620"/>
<keyword evidence="3 4" id="KW-0413">Isomerase</keyword>
<dbReference type="OrthoDB" id="1798at2157"/>
<dbReference type="InterPro" id="IPR042214">
    <property type="entry name" value="TruD_catalytic"/>
</dbReference>
<sequence>MIRTPYPLEADLGMGWYVTDTPGTGGVLRATPEDFQVEEVPLDAPADEGPYLICRLTKRNWEHQHAMKSIASAMGISHRRIAWAGTKDKNAVTTQYISIYGVDEETVAGVHLKEIELEPVGRSQHQLALGGLTGNRFSITVRGCTGPDLRATVEACTAAAAAGFPNYFGLQRFGVVRPVTHLVGREILRGDYRAAVETYVGLAFPDESPEVQETRRTFLETGEPGPAIAALPNHLGFEKAVLSGLAGAPGDYAAALKNLPPKLLSMFVSAYQSWLFNRVLSMRLADGTDLDDPLPGERLLFANGREDTVTEKNKRIVSVHMKRGRCAVALFMPGSEPRESVGRDDERMIALLDEDGITAEDFARAADFVGLRYKGTLRPIAVRADVTAEVVGQDVGLAFSLPPGHYATTVCREFMKADPHAMI</sequence>
<keyword evidence="2 4" id="KW-0819">tRNA processing</keyword>
<dbReference type="EMBL" id="CP037968">
    <property type="protein sequence ID" value="QYZ78579.1"/>
    <property type="molecule type" value="Genomic_DNA"/>
</dbReference>
<protein>
    <recommendedName>
        <fullName evidence="4">Probable tRNA pseudouridine synthase D</fullName>
        <ecNumber evidence="4">5.4.99.27</ecNumber>
    </recommendedName>
    <alternativeName>
        <fullName evidence="4">tRNA pseudouridine(13) synthase</fullName>
    </alternativeName>
    <alternativeName>
        <fullName evidence="4">tRNA pseudouridylate synthase D</fullName>
    </alternativeName>
    <alternativeName>
        <fullName evidence="4">tRNA-uridine isomerase D</fullName>
    </alternativeName>
</protein>
<evidence type="ECO:0000259" key="5">
    <source>
        <dbReference type="PROSITE" id="PS50984"/>
    </source>
</evidence>
<comment type="similarity">
    <text evidence="1 4">Belongs to the pseudouridine synthase TruD family.</text>
</comment>
<dbReference type="GO" id="GO:0160150">
    <property type="term" value="F:tRNA pseudouridine(13) synthase activity"/>
    <property type="evidence" value="ECO:0007669"/>
    <property type="project" value="UniProtKB-EC"/>
</dbReference>
<name>A0A8G1A1B1_9EURY</name>